<gene>
    <name evidence="3" type="ORF">GCM10009613_05200</name>
</gene>
<evidence type="ECO:0000256" key="1">
    <source>
        <dbReference type="ARBA" id="ARBA00023002"/>
    </source>
</evidence>
<accession>A0ABN1XH64</accession>
<feature type="domain" description="Flavin reductase like" evidence="2">
    <location>
        <begin position="15"/>
        <end position="156"/>
    </location>
</feature>
<sequence>MHELSPTQLAFRDAMAGVCTPVSVVTTVEHGRPHGTTVSAFASLSMDPPMVLVSLDAGSELLAMVRRTGTIGLNVLAADQSTLALRFARKGADKFDAVPWHPVAGAARLDGVAAWVGGTVDSVVAAGDHQLVLAHVRDADAAPGEPLTYHDRTFGTHLRHEGAA</sequence>
<dbReference type="InterPro" id="IPR050268">
    <property type="entry name" value="NADH-dep_flavin_reductase"/>
</dbReference>
<evidence type="ECO:0000313" key="4">
    <source>
        <dbReference type="Proteomes" id="UP001501414"/>
    </source>
</evidence>
<dbReference type="Proteomes" id="UP001501414">
    <property type="component" value="Unassembled WGS sequence"/>
</dbReference>
<dbReference type="EMBL" id="BAAAJK010000001">
    <property type="protein sequence ID" value="GAA1380594.1"/>
    <property type="molecule type" value="Genomic_DNA"/>
</dbReference>
<protein>
    <recommendedName>
        <fullName evidence="2">Flavin reductase like domain-containing protein</fullName>
    </recommendedName>
</protein>
<keyword evidence="4" id="KW-1185">Reference proteome</keyword>
<evidence type="ECO:0000313" key="3">
    <source>
        <dbReference type="EMBL" id="GAA1380594.1"/>
    </source>
</evidence>
<evidence type="ECO:0000259" key="2">
    <source>
        <dbReference type="SMART" id="SM00903"/>
    </source>
</evidence>
<reference evidence="3 4" key="1">
    <citation type="journal article" date="2019" name="Int. J. Syst. Evol. Microbiol.">
        <title>The Global Catalogue of Microorganisms (GCM) 10K type strain sequencing project: providing services to taxonomists for standard genome sequencing and annotation.</title>
        <authorList>
            <consortium name="The Broad Institute Genomics Platform"/>
            <consortium name="The Broad Institute Genome Sequencing Center for Infectious Disease"/>
            <person name="Wu L."/>
            <person name="Ma J."/>
        </authorList>
    </citation>
    <scope>NUCLEOTIDE SEQUENCE [LARGE SCALE GENOMIC DNA]</scope>
    <source>
        <strain evidence="3 4">JCM 11896</strain>
    </source>
</reference>
<dbReference type="RefSeq" id="WP_344017942.1">
    <property type="nucleotide sequence ID" value="NZ_BAAAJK010000001.1"/>
</dbReference>
<dbReference type="PANTHER" id="PTHR30466">
    <property type="entry name" value="FLAVIN REDUCTASE"/>
    <property type="match status" value="1"/>
</dbReference>
<comment type="caution">
    <text evidence="3">The sequence shown here is derived from an EMBL/GenBank/DDBJ whole genome shotgun (WGS) entry which is preliminary data.</text>
</comment>
<organism evidence="3 4">
    <name type="scientific">Pseudonocardia kongjuensis</name>
    <dbReference type="NCBI Taxonomy" id="102227"/>
    <lineage>
        <taxon>Bacteria</taxon>
        <taxon>Bacillati</taxon>
        <taxon>Actinomycetota</taxon>
        <taxon>Actinomycetes</taxon>
        <taxon>Pseudonocardiales</taxon>
        <taxon>Pseudonocardiaceae</taxon>
        <taxon>Pseudonocardia</taxon>
    </lineage>
</organism>
<dbReference type="SMART" id="SM00903">
    <property type="entry name" value="Flavin_Reduct"/>
    <property type="match status" value="1"/>
</dbReference>
<dbReference type="Gene3D" id="2.30.110.10">
    <property type="entry name" value="Electron Transport, Fmn-binding Protein, Chain A"/>
    <property type="match status" value="1"/>
</dbReference>
<proteinExistence type="predicted"/>
<keyword evidence="1" id="KW-0560">Oxidoreductase</keyword>
<dbReference type="SUPFAM" id="SSF50475">
    <property type="entry name" value="FMN-binding split barrel"/>
    <property type="match status" value="1"/>
</dbReference>
<dbReference type="Pfam" id="PF01613">
    <property type="entry name" value="Flavin_Reduct"/>
    <property type="match status" value="1"/>
</dbReference>
<name>A0ABN1XH64_9PSEU</name>
<dbReference type="InterPro" id="IPR002563">
    <property type="entry name" value="Flavin_Rdtase-like_dom"/>
</dbReference>
<dbReference type="InterPro" id="IPR012349">
    <property type="entry name" value="Split_barrel_FMN-bd"/>
</dbReference>
<dbReference type="PANTHER" id="PTHR30466:SF1">
    <property type="entry name" value="FMN REDUCTASE (NADH) RUTF"/>
    <property type="match status" value="1"/>
</dbReference>